<proteinExistence type="predicted"/>
<feature type="domain" description="DHHA1" evidence="1">
    <location>
        <begin position="223"/>
        <end position="315"/>
    </location>
</feature>
<dbReference type="SUPFAM" id="SSF64182">
    <property type="entry name" value="DHH phosphoesterases"/>
    <property type="match status" value="1"/>
</dbReference>
<name>A0A1J5TAE7_9ARCH</name>
<sequence>MVNYDVFNGDTDGIFARHQLRLAIPLDTVNISGVKRDVNLLRHVKPAKGDLVTVMDISHAKNRKDVLRILESGARVEYFDHHDPSELIDHPNITYHIDTDPHMTTGRIVDSHVNGKNHIWAIATAFGDNHFDLAYELATAEGLDHEKTKLLKEIGLAINYNSYGKTEKDLFAAPLLVSEMLEDCGEDVFAISEHEIFSTLVSNFRSDMSTASCQEPYSIHEKGVIYKFPDEEWSHRIMGTFGNHLVNSNKDLACAIAVTNSDRTYRISVRSSLNNPYGAGNLCKAFGGGGREKAGGINNLEEGDLDKFKNEFGKVFS</sequence>
<evidence type="ECO:0000313" key="3">
    <source>
        <dbReference type="Proteomes" id="UP000183080"/>
    </source>
</evidence>
<accession>A0A1J5TAE7</accession>
<dbReference type="Proteomes" id="UP000183080">
    <property type="component" value="Unassembled WGS sequence"/>
</dbReference>
<protein>
    <recommendedName>
        <fullName evidence="1">DHHA1 domain-containing protein</fullName>
    </recommendedName>
</protein>
<evidence type="ECO:0000313" key="2">
    <source>
        <dbReference type="EMBL" id="OIR17099.1"/>
    </source>
</evidence>
<dbReference type="InterPro" id="IPR003156">
    <property type="entry name" value="DHHA1_dom"/>
</dbReference>
<dbReference type="InterPro" id="IPR038763">
    <property type="entry name" value="DHH_sf"/>
</dbReference>
<evidence type="ECO:0000259" key="1">
    <source>
        <dbReference type="Pfam" id="PF02272"/>
    </source>
</evidence>
<comment type="caution">
    <text evidence="2">The sequence shown here is derived from an EMBL/GenBank/DDBJ whole genome shotgun (WGS) entry which is preliminary data.</text>
</comment>
<reference evidence="2 3" key="1">
    <citation type="submission" date="2016-08" db="EMBL/GenBank/DDBJ databases">
        <title>New Insights into Marine Group III Euryarchaeota, from dark to light.</title>
        <authorList>
            <person name="Haro-Moreno J.M."/>
            <person name="Rodriguez-Valera F."/>
            <person name="Lopez-Garcia P."/>
            <person name="Moreira D."/>
            <person name="Martin-Cuadrado A.B."/>
        </authorList>
    </citation>
    <scope>NUCLEOTIDE SEQUENCE [LARGE SCALE GENOMIC DNA]</scope>
    <source>
        <strain evidence="2">CG-Epi1</strain>
    </source>
</reference>
<dbReference type="Pfam" id="PF02272">
    <property type="entry name" value="DHHA1"/>
    <property type="match status" value="1"/>
</dbReference>
<dbReference type="GO" id="GO:0003676">
    <property type="term" value="F:nucleic acid binding"/>
    <property type="evidence" value="ECO:0007669"/>
    <property type="project" value="InterPro"/>
</dbReference>
<dbReference type="STRING" id="1888995.BD935_02590"/>
<organism evidence="2 3">
    <name type="scientific">Marine Group III euryarchaeote CG-Epi1</name>
    <dbReference type="NCBI Taxonomy" id="1888995"/>
    <lineage>
        <taxon>Archaea</taxon>
        <taxon>Methanobacteriati</taxon>
        <taxon>Thermoplasmatota</taxon>
        <taxon>Thermoplasmata</taxon>
        <taxon>Candidatus Thermoprofundales</taxon>
    </lineage>
</organism>
<dbReference type="EMBL" id="MIZA01000023">
    <property type="protein sequence ID" value="OIR17099.1"/>
    <property type="molecule type" value="Genomic_DNA"/>
</dbReference>
<dbReference type="AlphaFoldDB" id="A0A1J5TAE7"/>
<dbReference type="Gene3D" id="3.10.310.30">
    <property type="match status" value="1"/>
</dbReference>
<gene>
    <name evidence="2" type="ORF">BD935_02590</name>
</gene>